<sequence length="351" mass="39931">MTISVCMIVRNESAQLPHALRSIPPEYEKIVVDTGSTDDTVRVAESLGAKVHHWAWQDDFAAARNESIAHATGEYVLILDADEELAEDAPAQIEAFVREHPGEPAVVSIWNQIDGEVHRTQMVRLFPNSPSFRYQGIVHEQLFENAEPVHAVPSDISIKHIGYEKSVYEAQKKEERYLKLYGKQLTLEPNNGYLRYQIGKLHYSLQRYAEACESFRLCVGLQEEDRLYYAPMLVMYGYALKNLNRSAEAEALLTPYLSRYPSFPDLPFLLGLLAMDTMKVQDIERYFLQALEIGETSNYATVAGVGSFKAAYNVGLFYELTGQIEKARTAYEIASTYQYEPAINRLRQLPR</sequence>
<dbReference type="Gene3D" id="1.25.40.10">
    <property type="entry name" value="Tetratricopeptide repeat domain"/>
    <property type="match status" value="2"/>
</dbReference>
<dbReference type="GO" id="GO:0016740">
    <property type="term" value="F:transferase activity"/>
    <property type="evidence" value="ECO:0007669"/>
    <property type="project" value="UniProtKB-KW"/>
</dbReference>
<keyword evidence="3" id="KW-1185">Reference proteome</keyword>
<dbReference type="PANTHER" id="PTHR43630">
    <property type="entry name" value="POLY-BETA-1,6-N-ACETYL-D-GLUCOSAMINE SYNTHASE"/>
    <property type="match status" value="1"/>
</dbReference>
<dbReference type="EMBL" id="JACJVN010000031">
    <property type="protein sequence ID" value="MBB6677407.1"/>
    <property type="molecule type" value="Genomic_DNA"/>
</dbReference>
<evidence type="ECO:0000313" key="3">
    <source>
        <dbReference type="Proteomes" id="UP000574133"/>
    </source>
</evidence>
<dbReference type="Proteomes" id="UP000574133">
    <property type="component" value="Unassembled WGS sequence"/>
</dbReference>
<dbReference type="InterPro" id="IPR011990">
    <property type="entry name" value="TPR-like_helical_dom_sf"/>
</dbReference>
<gene>
    <name evidence="2" type="ORF">H4Q31_08735</name>
</gene>
<dbReference type="Pfam" id="PF00535">
    <property type="entry name" value="Glycos_transf_2"/>
    <property type="match status" value="1"/>
</dbReference>
<dbReference type="CDD" id="cd02511">
    <property type="entry name" value="Beta4Glucosyltransferase"/>
    <property type="match status" value="1"/>
</dbReference>
<feature type="domain" description="Glycosyltransferase 2-like" evidence="1">
    <location>
        <begin position="4"/>
        <end position="124"/>
    </location>
</feature>
<evidence type="ECO:0000259" key="1">
    <source>
        <dbReference type="Pfam" id="PF00535"/>
    </source>
</evidence>
<dbReference type="InterPro" id="IPR029044">
    <property type="entry name" value="Nucleotide-diphossugar_trans"/>
</dbReference>
<reference evidence="2 3" key="1">
    <citation type="submission" date="2020-08" db="EMBL/GenBank/DDBJ databases">
        <title>Cohnella phylogeny.</title>
        <authorList>
            <person name="Dunlap C."/>
        </authorList>
    </citation>
    <scope>NUCLEOTIDE SEQUENCE [LARGE SCALE GENOMIC DNA]</scope>
    <source>
        <strain evidence="2 3">DSM 103658</strain>
    </source>
</reference>
<dbReference type="RefSeq" id="WP_185178686.1">
    <property type="nucleotide sequence ID" value="NZ_CBCSEP010000003.1"/>
</dbReference>
<protein>
    <submittedName>
        <fullName evidence="2">Glycosyltransferase</fullName>
    </submittedName>
</protein>
<dbReference type="Gene3D" id="3.90.550.10">
    <property type="entry name" value="Spore Coat Polysaccharide Biosynthesis Protein SpsA, Chain A"/>
    <property type="match status" value="1"/>
</dbReference>
<comment type="caution">
    <text evidence="2">The sequence shown here is derived from an EMBL/GenBank/DDBJ whole genome shotgun (WGS) entry which is preliminary data.</text>
</comment>
<dbReference type="SMART" id="SM00028">
    <property type="entry name" value="TPR"/>
    <property type="match status" value="2"/>
</dbReference>
<name>A0A841TEK0_9BACL</name>
<dbReference type="Pfam" id="PF13181">
    <property type="entry name" value="TPR_8"/>
    <property type="match status" value="1"/>
</dbReference>
<organism evidence="2 3">
    <name type="scientific">Cohnella lubricantis</name>
    <dbReference type="NCBI Taxonomy" id="2163172"/>
    <lineage>
        <taxon>Bacteria</taxon>
        <taxon>Bacillati</taxon>
        <taxon>Bacillota</taxon>
        <taxon>Bacilli</taxon>
        <taxon>Bacillales</taxon>
        <taxon>Paenibacillaceae</taxon>
        <taxon>Cohnella</taxon>
    </lineage>
</organism>
<accession>A0A841TEK0</accession>
<dbReference type="InterPro" id="IPR019734">
    <property type="entry name" value="TPR_rpt"/>
</dbReference>
<dbReference type="AlphaFoldDB" id="A0A841TEK0"/>
<keyword evidence="2" id="KW-0808">Transferase</keyword>
<dbReference type="InterPro" id="IPR001173">
    <property type="entry name" value="Glyco_trans_2-like"/>
</dbReference>
<dbReference type="SUPFAM" id="SSF48452">
    <property type="entry name" value="TPR-like"/>
    <property type="match status" value="1"/>
</dbReference>
<dbReference type="SUPFAM" id="SSF53448">
    <property type="entry name" value="Nucleotide-diphospho-sugar transferases"/>
    <property type="match status" value="1"/>
</dbReference>
<proteinExistence type="predicted"/>
<dbReference type="PANTHER" id="PTHR43630:SF2">
    <property type="entry name" value="GLYCOSYLTRANSFERASE"/>
    <property type="match status" value="1"/>
</dbReference>
<evidence type="ECO:0000313" key="2">
    <source>
        <dbReference type="EMBL" id="MBB6677407.1"/>
    </source>
</evidence>